<feature type="domain" description="Mce/MlaD" evidence="1">
    <location>
        <begin position="17"/>
        <end position="94"/>
    </location>
</feature>
<accession>H1FVS9</accession>
<accession>B6BKR7</accession>
<sequence>MLAFTYWLLKPAEETQTQKYNILFDESVLGLNLDAAVKYRGISVGKVSRLRINPKNSEQVEVQVTILKTTPVKETTVAKLTAQGITGLSYINLSLGDNGAANLVAKEGEEYPVIKTEDSFFEQFEKSLESVSTKLSKTLSGTQKLLAENNQENITLLLKSTASFMTQMDKLLSDEAIANFHSSIKNFDNATKKIDVMMPKIEHFVDNSVAWENKIAKTFSSIMNSYLGIKASMDRFKLAVDSGDFNLKEISTDIVPTMNNTLIELQHLMIRIEGALNQYERSPGDILFKQEEIKKGPGEK</sequence>
<name>B6BKR7_SULGG</name>
<dbReference type="PANTHER" id="PTHR36698:SF2">
    <property type="entry name" value="MCE_MLAD DOMAIN-CONTAINING PROTEIN"/>
    <property type="match status" value="1"/>
</dbReference>
<dbReference type="PANTHER" id="PTHR36698">
    <property type="entry name" value="BLL5892 PROTEIN"/>
    <property type="match status" value="1"/>
</dbReference>
<dbReference type="AlphaFoldDB" id="B6BKR7"/>
<evidence type="ECO:0000313" key="2">
    <source>
        <dbReference type="EMBL" id="EHP29127.1"/>
    </source>
</evidence>
<dbReference type="OrthoDB" id="5372112at2"/>
<keyword evidence="3" id="KW-1185">Reference proteome</keyword>
<evidence type="ECO:0000313" key="3">
    <source>
        <dbReference type="Proteomes" id="UP000006431"/>
    </source>
</evidence>
<protein>
    <submittedName>
        <fullName evidence="2">ABC transporter, periplasmic substrate-binding protein</fullName>
    </submittedName>
</protein>
<dbReference type="Pfam" id="PF02470">
    <property type="entry name" value="MlaD"/>
    <property type="match status" value="1"/>
</dbReference>
<dbReference type="HOGENOM" id="CLU_013850_0_0_7"/>
<dbReference type="EMBL" id="AFRZ01000001">
    <property type="protein sequence ID" value="EHP29127.1"/>
    <property type="molecule type" value="Genomic_DNA"/>
</dbReference>
<dbReference type="PATRIC" id="fig|929558.5.peg.599"/>
<comment type="caution">
    <text evidence="2">The sequence shown here is derived from an EMBL/GenBank/DDBJ whole genome shotgun (WGS) entry which is preliminary data.</text>
</comment>
<reference evidence="2 3" key="1">
    <citation type="journal article" date="2012" name="Proc. Natl. Acad. Sci. U.S.A.">
        <title>Genome and physiology of a model Epsilonproteobacterium responsible for sulfide detoxification in marine oxygen depletion zones.</title>
        <authorList>
            <person name="Grote J."/>
            <person name="Schott T."/>
            <person name="Bruckner C.G."/>
            <person name="Glockner F.O."/>
            <person name="Jost G."/>
            <person name="Teeling H."/>
            <person name="Labrenz M."/>
            <person name="Jurgens K."/>
        </authorList>
    </citation>
    <scope>NUCLEOTIDE SEQUENCE [LARGE SCALE GENOMIC DNA]</scope>
    <source>
        <strain evidence="2 3">GD1</strain>
    </source>
</reference>
<dbReference type="eggNOG" id="COG1463">
    <property type="taxonomic scope" value="Bacteria"/>
</dbReference>
<dbReference type="InterPro" id="IPR003399">
    <property type="entry name" value="Mce/MlaD"/>
</dbReference>
<gene>
    <name evidence="2" type="ORF">SMGD1_0600</name>
</gene>
<organism evidence="2 3">
    <name type="scientific">Sulfurimonas gotlandica (strain DSM 19862 / JCM 16533 / GD1)</name>
    <dbReference type="NCBI Taxonomy" id="929558"/>
    <lineage>
        <taxon>Bacteria</taxon>
        <taxon>Pseudomonadati</taxon>
        <taxon>Campylobacterota</taxon>
        <taxon>Epsilonproteobacteria</taxon>
        <taxon>Campylobacterales</taxon>
        <taxon>Sulfurimonadaceae</taxon>
        <taxon>Sulfurimonas</taxon>
    </lineage>
</organism>
<dbReference type="Proteomes" id="UP000006431">
    <property type="component" value="Unassembled WGS sequence"/>
</dbReference>
<dbReference type="STRING" id="929558.SMGD1_0600"/>
<proteinExistence type="predicted"/>
<evidence type="ECO:0000259" key="1">
    <source>
        <dbReference type="Pfam" id="PF02470"/>
    </source>
</evidence>